<protein>
    <recommendedName>
        <fullName evidence="9">Probable tRNA sulfurtransferase</fullName>
        <ecNumber evidence="9">2.8.1.4</ecNumber>
    </recommendedName>
    <alternativeName>
        <fullName evidence="9">Sulfur carrier protein ThiS sulfurtransferase</fullName>
    </alternativeName>
    <alternativeName>
        <fullName evidence="9">Thiamine biosynthesis protein ThiI</fullName>
    </alternativeName>
    <alternativeName>
        <fullName evidence="9">tRNA 4-thiouridine synthase</fullName>
    </alternativeName>
</protein>
<dbReference type="GO" id="GO:0009228">
    <property type="term" value="P:thiamine biosynthetic process"/>
    <property type="evidence" value="ECO:0007669"/>
    <property type="project" value="UniProtKB-KW"/>
</dbReference>
<evidence type="ECO:0000256" key="4">
    <source>
        <dbReference type="ARBA" id="ARBA00022679"/>
    </source>
</evidence>
<dbReference type="Gene3D" id="3.30.2130.30">
    <property type="match status" value="1"/>
</dbReference>
<dbReference type="AlphaFoldDB" id="A0A7C2YYR0"/>
<dbReference type="CDD" id="cd11716">
    <property type="entry name" value="THUMP_ThiI"/>
    <property type="match status" value="1"/>
</dbReference>
<dbReference type="InterPro" id="IPR054173">
    <property type="entry name" value="ThiI_fer"/>
</dbReference>
<evidence type="ECO:0000256" key="1">
    <source>
        <dbReference type="ARBA" id="ARBA00004496"/>
    </source>
</evidence>
<dbReference type="InterPro" id="IPR014729">
    <property type="entry name" value="Rossmann-like_a/b/a_fold"/>
</dbReference>
<dbReference type="InterPro" id="IPR049961">
    <property type="entry name" value="ThiI_N"/>
</dbReference>
<evidence type="ECO:0000256" key="9">
    <source>
        <dbReference type="HAMAP-Rule" id="MF_00021"/>
    </source>
</evidence>
<dbReference type="Proteomes" id="UP000885664">
    <property type="component" value="Unassembled WGS sequence"/>
</dbReference>
<evidence type="ECO:0000256" key="5">
    <source>
        <dbReference type="ARBA" id="ARBA00022741"/>
    </source>
</evidence>
<dbReference type="InterPro" id="IPR003720">
    <property type="entry name" value="tRNA_STrfase"/>
</dbReference>
<dbReference type="SUPFAM" id="SSF52402">
    <property type="entry name" value="Adenine nucleotide alpha hydrolases-like"/>
    <property type="match status" value="1"/>
</dbReference>
<evidence type="ECO:0000256" key="8">
    <source>
        <dbReference type="ARBA" id="ARBA00022977"/>
    </source>
</evidence>
<comment type="subcellular location">
    <subcellularLocation>
        <location evidence="1 9">Cytoplasm</location>
    </subcellularLocation>
</comment>
<dbReference type="Pfam" id="PF02926">
    <property type="entry name" value="THUMP"/>
    <property type="match status" value="1"/>
</dbReference>
<dbReference type="PROSITE" id="PS51165">
    <property type="entry name" value="THUMP"/>
    <property type="match status" value="1"/>
</dbReference>
<comment type="function">
    <text evidence="9">Catalyzes the ATP-dependent transfer of a sulfur to tRNA to produce 4-thiouridine in position 8 of tRNAs, which functions as a near-UV photosensor. Also catalyzes the transfer of sulfur to the sulfur carrier protein ThiS, forming ThiS-thiocarboxylate. This is a step in the synthesis of thiazole, in the thiamine biosynthesis pathway. The sulfur is donated as persulfide by IscS.</text>
</comment>
<dbReference type="SUPFAM" id="SSF143437">
    <property type="entry name" value="THUMP domain-like"/>
    <property type="match status" value="1"/>
</dbReference>
<keyword evidence="3 9" id="KW-0820">tRNA-binding</keyword>
<dbReference type="GO" id="GO:0052837">
    <property type="term" value="P:thiazole biosynthetic process"/>
    <property type="evidence" value="ECO:0007669"/>
    <property type="project" value="TreeGrafter"/>
</dbReference>
<keyword evidence="8 9" id="KW-0784">Thiamine biosynthesis</keyword>
<dbReference type="Pfam" id="PF22025">
    <property type="entry name" value="ThiI_fer"/>
    <property type="match status" value="1"/>
</dbReference>
<feature type="binding site" evidence="9">
    <location>
        <position position="295"/>
    </location>
    <ligand>
        <name>ATP</name>
        <dbReference type="ChEBI" id="CHEBI:30616"/>
    </ligand>
</feature>
<gene>
    <name evidence="9 11" type="primary">thiI</name>
    <name evidence="11" type="ORF">ENO36_03565</name>
</gene>
<dbReference type="InterPro" id="IPR004114">
    <property type="entry name" value="THUMP_dom"/>
</dbReference>
<name>A0A7C2YYR0_9CREN</name>
<dbReference type="GO" id="GO:0000049">
    <property type="term" value="F:tRNA binding"/>
    <property type="evidence" value="ECO:0007669"/>
    <property type="project" value="UniProtKB-UniRule"/>
</dbReference>
<dbReference type="EC" id="2.8.1.4" evidence="9"/>
<dbReference type="NCBIfam" id="TIGR00342">
    <property type="entry name" value="tRNA uracil 4-sulfurtransferase ThiI"/>
    <property type="match status" value="1"/>
</dbReference>
<comment type="caution">
    <text evidence="11">The sequence shown here is derived from an EMBL/GenBank/DDBJ whole genome shotgun (WGS) entry which is preliminary data.</text>
</comment>
<evidence type="ECO:0000256" key="3">
    <source>
        <dbReference type="ARBA" id="ARBA00022555"/>
    </source>
</evidence>
<sequence length="393" mass="43548">MKYNCILIKFGEIGVKGSFARRRMQSMLARNIEEALNESGFNSATVKVLPGRILVEGISEDGKEAFIISKVFGVTGVSRAIEGEYSNLEDLVAKAAEIAEEEVKGKVFMVRGRRAEENRFTSKDIERALGAELLNRGALKVNLENPEVTVWVEARKGKFFIYTENIRGPGGLPLGTEGKIVSLVSGGFDSPVAAWMLMKRGAKVDIAFFNIGGKEQKEKFLDTVKSLVCNWCFGYSPKIFIVEHRWVFPYLEKFPEGFRTVALKASMYIGAEAIAEKEGAKAIATGESLAQVSSQTLDNLYATEQFINIPVLRPLIGMDKEEIIELSRRIGTYGPSSKMIEFCAIAGQRASTSVDARRLLMLFSKNLPIDEIKSQVLSNITLMKKEDLCRMGP</sequence>
<accession>A0A7C2YYR0</accession>
<comment type="similarity">
    <text evidence="9">Belongs to the ThiI family.</text>
</comment>
<keyword evidence="6 9" id="KW-0067">ATP-binding</keyword>
<keyword evidence="5 9" id="KW-0547">Nucleotide-binding</keyword>
<feature type="binding site" evidence="9">
    <location>
        <position position="286"/>
    </location>
    <ligand>
        <name>ATP</name>
        <dbReference type="ChEBI" id="CHEBI:30616"/>
    </ligand>
</feature>
<dbReference type="GO" id="GO:0009229">
    <property type="term" value="P:thiamine diphosphate biosynthetic process"/>
    <property type="evidence" value="ECO:0007669"/>
    <property type="project" value="UniProtKB-UniRule"/>
</dbReference>
<keyword evidence="7 9" id="KW-0694">RNA-binding</keyword>
<evidence type="ECO:0000313" key="11">
    <source>
        <dbReference type="EMBL" id="HEU97915.1"/>
    </source>
</evidence>
<evidence type="ECO:0000256" key="2">
    <source>
        <dbReference type="ARBA" id="ARBA00022490"/>
    </source>
</evidence>
<dbReference type="InterPro" id="IPR020536">
    <property type="entry name" value="ThiI_AANH"/>
</dbReference>
<proteinExistence type="inferred from homology"/>
<evidence type="ECO:0000256" key="7">
    <source>
        <dbReference type="ARBA" id="ARBA00022884"/>
    </source>
</evidence>
<comment type="catalytic activity">
    <reaction evidence="9">
        <text>[ThiS sulfur-carrier protein]-C-terminal Gly-Gly-AMP + S-sulfanyl-L-cysteinyl-[cysteine desulfurase] + AH2 = [ThiS sulfur-carrier protein]-C-terminal-Gly-aminoethanethioate + L-cysteinyl-[cysteine desulfurase] + A + AMP + 2 H(+)</text>
        <dbReference type="Rhea" id="RHEA:43340"/>
        <dbReference type="Rhea" id="RHEA-COMP:12157"/>
        <dbReference type="Rhea" id="RHEA-COMP:12158"/>
        <dbReference type="Rhea" id="RHEA-COMP:12910"/>
        <dbReference type="Rhea" id="RHEA-COMP:19908"/>
        <dbReference type="ChEBI" id="CHEBI:13193"/>
        <dbReference type="ChEBI" id="CHEBI:15378"/>
        <dbReference type="ChEBI" id="CHEBI:17499"/>
        <dbReference type="ChEBI" id="CHEBI:29950"/>
        <dbReference type="ChEBI" id="CHEBI:61963"/>
        <dbReference type="ChEBI" id="CHEBI:90618"/>
        <dbReference type="ChEBI" id="CHEBI:232372"/>
        <dbReference type="ChEBI" id="CHEBI:456215"/>
    </reaction>
</comment>
<dbReference type="HAMAP" id="MF_00021">
    <property type="entry name" value="ThiI"/>
    <property type="match status" value="1"/>
</dbReference>
<dbReference type="GO" id="GO:0005829">
    <property type="term" value="C:cytosol"/>
    <property type="evidence" value="ECO:0007669"/>
    <property type="project" value="TreeGrafter"/>
</dbReference>
<reference evidence="11" key="1">
    <citation type="journal article" date="2020" name="mSystems">
        <title>Genome- and Community-Level Interaction Insights into Carbon Utilization and Element Cycling Functions of Hydrothermarchaeota in Hydrothermal Sediment.</title>
        <authorList>
            <person name="Zhou Z."/>
            <person name="Liu Y."/>
            <person name="Xu W."/>
            <person name="Pan J."/>
            <person name="Luo Z.H."/>
            <person name="Li M."/>
        </authorList>
    </citation>
    <scope>NUCLEOTIDE SEQUENCE [LARGE SCALE GENOMIC DNA]</scope>
    <source>
        <strain evidence="11">SpSt-1259</strain>
    </source>
</reference>
<dbReference type="InterPro" id="IPR049962">
    <property type="entry name" value="THUMP_ThiI"/>
</dbReference>
<dbReference type="EMBL" id="DSFE01000078">
    <property type="protein sequence ID" value="HEU97915.1"/>
    <property type="molecule type" value="Genomic_DNA"/>
</dbReference>
<comment type="catalytic activity">
    <reaction evidence="9">
        <text>[ThiI sulfur-carrier protein]-S-sulfanyl-L-cysteine + a uridine in tRNA + 2 reduced [2Fe-2S]-[ferredoxin] + ATP + H(+) = [ThiI sulfur-carrier protein]-L-cysteine + a 4-thiouridine in tRNA + 2 oxidized [2Fe-2S]-[ferredoxin] + AMP + diphosphate</text>
        <dbReference type="Rhea" id="RHEA:24176"/>
        <dbReference type="Rhea" id="RHEA-COMP:10000"/>
        <dbReference type="Rhea" id="RHEA-COMP:10001"/>
        <dbReference type="Rhea" id="RHEA-COMP:13337"/>
        <dbReference type="Rhea" id="RHEA-COMP:13338"/>
        <dbReference type="Rhea" id="RHEA-COMP:13339"/>
        <dbReference type="Rhea" id="RHEA-COMP:13340"/>
        <dbReference type="ChEBI" id="CHEBI:15378"/>
        <dbReference type="ChEBI" id="CHEBI:29950"/>
        <dbReference type="ChEBI" id="CHEBI:30616"/>
        <dbReference type="ChEBI" id="CHEBI:33019"/>
        <dbReference type="ChEBI" id="CHEBI:33737"/>
        <dbReference type="ChEBI" id="CHEBI:33738"/>
        <dbReference type="ChEBI" id="CHEBI:61963"/>
        <dbReference type="ChEBI" id="CHEBI:65315"/>
        <dbReference type="ChEBI" id="CHEBI:136798"/>
        <dbReference type="ChEBI" id="CHEBI:456215"/>
        <dbReference type="EC" id="2.8.1.4"/>
    </reaction>
</comment>
<dbReference type="Pfam" id="PF02568">
    <property type="entry name" value="ThiI"/>
    <property type="match status" value="1"/>
</dbReference>
<dbReference type="GO" id="GO:0002937">
    <property type="term" value="P:tRNA 4-thiouridine biosynthesis"/>
    <property type="evidence" value="ECO:0007669"/>
    <property type="project" value="TreeGrafter"/>
</dbReference>
<dbReference type="PANTHER" id="PTHR43209:SF1">
    <property type="entry name" value="TRNA SULFURTRANSFERASE"/>
    <property type="match status" value="1"/>
</dbReference>
<keyword evidence="2 9" id="KW-0963">Cytoplasm</keyword>
<dbReference type="GO" id="GO:0005524">
    <property type="term" value="F:ATP binding"/>
    <property type="evidence" value="ECO:0007669"/>
    <property type="project" value="UniProtKB-UniRule"/>
</dbReference>
<feature type="domain" description="THUMP" evidence="10">
    <location>
        <begin position="62"/>
        <end position="165"/>
    </location>
</feature>
<dbReference type="InterPro" id="IPR050102">
    <property type="entry name" value="tRNA_sulfurtransferase_ThiI"/>
</dbReference>
<feature type="binding site" evidence="9">
    <location>
        <position position="264"/>
    </location>
    <ligand>
        <name>ATP</name>
        <dbReference type="ChEBI" id="CHEBI:30616"/>
    </ligand>
</feature>
<feature type="binding site" evidence="9">
    <location>
        <begin position="183"/>
        <end position="184"/>
    </location>
    <ligand>
        <name>ATP</name>
        <dbReference type="ChEBI" id="CHEBI:30616"/>
    </ligand>
</feature>
<dbReference type="SMART" id="SM00981">
    <property type="entry name" value="THUMP"/>
    <property type="match status" value="1"/>
</dbReference>
<comment type="pathway">
    <text evidence="9">Cofactor biosynthesis; thiamine diphosphate biosynthesis.</text>
</comment>
<evidence type="ECO:0000259" key="10">
    <source>
        <dbReference type="PROSITE" id="PS51165"/>
    </source>
</evidence>
<dbReference type="GO" id="GO:0004810">
    <property type="term" value="F:CCA tRNA nucleotidyltransferase activity"/>
    <property type="evidence" value="ECO:0007669"/>
    <property type="project" value="InterPro"/>
</dbReference>
<dbReference type="UniPathway" id="UPA00060"/>
<evidence type="ECO:0000256" key="6">
    <source>
        <dbReference type="ARBA" id="ARBA00022840"/>
    </source>
</evidence>
<keyword evidence="4 9" id="KW-0808">Transferase</keyword>
<dbReference type="GO" id="GO:0140741">
    <property type="term" value="F:tRNA-uracil-4 sulfurtransferase activity"/>
    <property type="evidence" value="ECO:0007669"/>
    <property type="project" value="UniProtKB-EC"/>
</dbReference>
<organism evidence="11">
    <name type="scientific">Fervidicoccus fontis</name>
    <dbReference type="NCBI Taxonomy" id="683846"/>
    <lineage>
        <taxon>Archaea</taxon>
        <taxon>Thermoproteota</taxon>
        <taxon>Thermoprotei</taxon>
        <taxon>Fervidicoccales</taxon>
        <taxon>Fervidicoccaceae</taxon>
        <taxon>Fervidicoccus</taxon>
    </lineage>
</organism>
<dbReference type="Gene3D" id="3.40.50.620">
    <property type="entry name" value="HUPs"/>
    <property type="match status" value="1"/>
</dbReference>
<comment type="caution">
    <text evidence="9">Lacks conserved residue(s) required for the propagation of feature annotation.</text>
</comment>
<dbReference type="PANTHER" id="PTHR43209">
    <property type="entry name" value="TRNA SULFURTRANSFERASE"/>
    <property type="match status" value="1"/>
</dbReference>